<protein>
    <submittedName>
        <fullName evidence="1">Uncharacterized protein</fullName>
    </submittedName>
</protein>
<dbReference type="Proteomes" id="UP001497516">
    <property type="component" value="Chromosome 7"/>
</dbReference>
<organism evidence="1 2">
    <name type="scientific">Linum trigynum</name>
    <dbReference type="NCBI Taxonomy" id="586398"/>
    <lineage>
        <taxon>Eukaryota</taxon>
        <taxon>Viridiplantae</taxon>
        <taxon>Streptophyta</taxon>
        <taxon>Embryophyta</taxon>
        <taxon>Tracheophyta</taxon>
        <taxon>Spermatophyta</taxon>
        <taxon>Magnoliopsida</taxon>
        <taxon>eudicotyledons</taxon>
        <taxon>Gunneridae</taxon>
        <taxon>Pentapetalae</taxon>
        <taxon>rosids</taxon>
        <taxon>fabids</taxon>
        <taxon>Malpighiales</taxon>
        <taxon>Linaceae</taxon>
        <taxon>Linum</taxon>
    </lineage>
</organism>
<dbReference type="AlphaFoldDB" id="A0AAV2FQR5"/>
<evidence type="ECO:0000313" key="1">
    <source>
        <dbReference type="EMBL" id="CAL1400681.1"/>
    </source>
</evidence>
<evidence type="ECO:0000313" key="2">
    <source>
        <dbReference type="Proteomes" id="UP001497516"/>
    </source>
</evidence>
<proteinExistence type="predicted"/>
<reference evidence="1 2" key="1">
    <citation type="submission" date="2024-04" db="EMBL/GenBank/DDBJ databases">
        <authorList>
            <person name="Fracassetti M."/>
        </authorList>
    </citation>
    <scope>NUCLEOTIDE SEQUENCE [LARGE SCALE GENOMIC DNA]</scope>
</reference>
<name>A0AAV2FQR5_9ROSI</name>
<keyword evidence="2" id="KW-1185">Reference proteome</keyword>
<dbReference type="EMBL" id="OZ034820">
    <property type="protein sequence ID" value="CAL1400681.1"/>
    <property type="molecule type" value="Genomic_DNA"/>
</dbReference>
<gene>
    <name evidence="1" type="ORF">LTRI10_LOCUS40794</name>
</gene>
<sequence length="122" mass="13802">MWTEQQAEQVRGQEWSLAAMKSQVARYYNKKMRAHNVAVGSLVLKRDFRPKATKGKLAPKWKGPYRIQEVIGPNTFKLEHLSGKKVKMTWNAQNLRRYEVGEAGRSDYGGEVETGTSSGACL</sequence>
<accession>A0AAV2FQR5</accession>